<reference evidence="6 7" key="1">
    <citation type="submission" date="2016-12" db="EMBL/GenBank/DDBJ databases">
        <title>The genomes of Aspergillus section Nigri reveals drivers in fungal speciation.</title>
        <authorList>
            <consortium name="DOE Joint Genome Institute"/>
            <person name="Vesth T.C."/>
            <person name="Nybo J."/>
            <person name="Theobald S."/>
            <person name="Brandl J."/>
            <person name="Frisvad J.C."/>
            <person name="Nielsen K.F."/>
            <person name="Lyhne E.K."/>
            <person name="Kogle M.E."/>
            <person name="Kuo A."/>
            <person name="Riley R."/>
            <person name="Clum A."/>
            <person name="Nolan M."/>
            <person name="Lipzen A."/>
            <person name="Salamov A."/>
            <person name="Henrissat B."/>
            <person name="Wiebenga A."/>
            <person name="De Vries R.P."/>
            <person name="Grigoriev I.V."/>
            <person name="Mortensen U.H."/>
            <person name="Andersen M.R."/>
            <person name="Baker S.E."/>
        </authorList>
    </citation>
    <scope>NUCLEOTIDE SEQUENCE [LARGE SCALE GENOMIC DNA]</scope>
    <source>
        <strain evidence="6 7">CBS 115572</strain>
    </source>
</reference>
<dbReference type="InterPro" id="IPR050357">
    <property type="entry name" value="Arrestin_domain-protein"/>
</dbReference>
<dbReference type="InterPro" id="IPR014752">
    <property type="entry name" value="Arrestin-like_C"/>
</dbReference>
<name>A0A317XDT1_9EURO</name>
<keyword evidence="2" id="KW-0833">Ubl conjugation pathway</keyword>
<dbReference type="GeneID" id="37112750"/>
<evidence type="ECO:0000256" key="3">
    <source>
        <dbReference type="ARBA" id="ARBA00038766"/>
    </source>
</evidence>
<proteinExistence type="inferred from homology"/>
<dbReference type="GO" id="GO:0005829">
    <property type="term" value="C:cytosol"/>
    <property type="evidence" value="ECO:0007669"/>
    <property type="project" value="TreeGrafter"/>
</dbReference>
<sequence length="407" mass="45337">MPLTVCVNDQQPCYSGNETIRGRITFETSKPIDIQDVRVTFSGCAKAKVQKVKGSAAPTTSYRSKCMLFEKDAILWHPNGETVVPGTYEWPFEFVFPSQVLGSSKWPETLPFRSDANHPLPPTFAAETADVLRKLTCNIDYQIQAQVFSPQRGFLGKKPPLFSEVVRLNFMPFSARLDMKRNNNSSALYQQQKEQVFNLRSMLLLPENRGRSLKLQEKIQSWLSSSQLPRFSFKASFTCAYRVIQSTPLPCFLEITPLLEDSSVTSPPEILMQSLSITVLSQTAARAAPSLMGALSGQVDERIEILSKTSLGMPVSGTVDLAQVFGPLIFRHTEVSFGTFNISRTYRLCATFVFECAGNMRTFDVTDIPITIFADFGEPDKIQSSVEHSPPSYTSGSILSTETLEES</sequence>
<protein>
    <recommendedName>
        <fullName evidence="5">Arrestin-like N-terminal domain-containing protein</fullName>
    </recommendedName>
</protein>
<comment type="caution">
    <text evidence="6">The sequence shown here is derived from an EMBL/GenBank/DDBJ whole genome shotgun (WGS) entry which is preliminary data.</text>
</comment>
<dbReference type="GO" id="GO:0031625">
    <property type="term" value="F:ubiquitin protein ligase binding"/>
    <property type="evidence" value="ECO:0007669"/>
    <property type="project" value="TreeGrafter"/>
</dbReference>
<evidence type="ECO:0000256" key="4">
    <source>
        <dbReference type="SAM" id="MobiDB-lite"/>
    </source>
</evidence>
<organism evidence="6 7">
    <name type="scientific">Aspergillus sclerotioniger CBS 115572</name>
    <dbReference type="NCBI Taxonomy" id="1450535"/>
    <lineage>
        <taxon>Eukaryota</taxon>
        <taxon>Fungi</taxon>
        <taxon>Dikarya</taxon>
        <taxon>Ascomycota</taxon>
        <taxon>Pezizomycotina</taxon>
        <taxon>Eurotiomycetes</taxon>
        <taxon>Eurotiomycetidae</taxon>
        <taxon>Eurotiales</taxon>
        <taxon>Aspergillaceae</taxon>
        <taxon>Aspergillus</taxon>
        <taxon>Aspergillus subgen. Circumdati</taxon>
    </lineage>
</organism>
<dbReference type="EMBL" id="MSFK01000001">
    <property type="protein sequence ID" value="PWY96704.1"/>
    <property type="molecule type" value="Genomic_DNA"/>
</dbReference>
<dbReference type="GO" id="GO:0005886">
    <property type="term" value="C:plasma membrane"/>
    <property type="evidence" value="ECO:0007669"/>
    <property type="project" value="TreeGrafter"/>
</dbReference>
<dbReference type="Gene3D" id="2.60.40.640">
    <property type="match status" value="1"/>
</dbReference>
<dbReference type="CDD" id="cd22952">
    <property type="entry name" value="ART10-like"/>
    <property type="match status" value="1"/>
</dbReference>
<evidence type="ECO:0000256" key="1">
    <source>
        <dbReference type="ARBA" id="ARBA00005298"/>
    </source>
</evidence>
<dbReference type="Pfam" id="PF00339">
    <property type="entry name" value="Arrestin_N"/>
    <property type="match status" value="1"/>
</dbReference>
<feature type="domain" description="Arrestin-like N-terminal" evidence="5">
    <location>
        <begin position="5"/>
        <end position="151"/>
    </location>
</feature>
<gene>
    <name evidence="6" type="ORF">BO94DRAFT_530081</name>
</gene>
<dbReference type="AlphaFoldDB" id="A0A317XDT1"/>
<dbReference type="GO" id="GO:0070086">
    <property type="term" value="P:ubiquitin-dependent endocytosis"/>
    <property type="evidence" value="ECO:0007669"/>
    <property type="project" value="TreeGrafter"/>
</dbReference>
<evidence type="ECO:0000256" key="2">
    <source>
        <dbReference type="ARBA" id="ARBA00022786"/>
    </source>
</evidence>
<keyword evidence="7" id="KW-1185">Reference proteome</keyword>
<evidence type="ECO:0000313" key="7">
    <source>
        <dbReference type="Proteomes" id="UP000246702"/>
    </source>
</evidence>
<accession>A0A317XDT1</accession>
<feature type="region of interest" description="Disordered" evidence="4">
    <location>
        <begin position="383"/>
        <end position="407"/>
    </location>
</feature>
<evidence type="ECO:0000313" key="6">
    <source>
        <dbReference type="EMBL" id="PWY96704.1"/>
    </source>
</evidence>
<dbReference type="PANTHER" id="PTHR11188">
    <property type="entry name" value="ARRESTIN DOMAIN CONTAINING PROTEIN"/>
    <property type="match status" value="1"/>
</dbReference>
<evidence type="ECO:0000259" key="5">
    <source>
        <dbReference type="Pfam" id="PF00339"/>
    </source>
</evidence>
<comment type="subunit">
    <text evidence="3">Interacts with hulA.</text>
</comment>
<comment type="similarity">
    <text evidence="1">Belongs to the arrestin family.</text>
</comment>
<dbReference type="GO" id="GO:0030674">
    <property type="term" value="F:protein-macromolecule adaptor activity"/>
    <property type="evidence" value="ECO:0007669"/>
    <property type="project" value="TreeGrafter"/>
</dbReference>
<dbReference type="OrthoDB" id="2333384at2759"/>
<dbReference type="STRING" id="1450535.A0A317XDT1"/>
<dbReference type="PANTHER" id="PTHR11188:SF17">
    <property type="entry name" value="FI21816P1"/>
    <property type="match status" value="1"/>
</dbReference>
<dbReference type="Proteomes" id="UP000246702">
    <property type="component" value="Unassembled WGS sequence"/>
</dbReference>
<dbReference type="RefSeq" id="XP_025473465.1">
    <property type="nucleotide sequence ID" value="XM_025610607.1"/>
</dbReference>
<dbReference type="InterPro" id="IPR011021">
    <property type="entry name" value="Arrestin-like_N"/>
</dbReference>